<protein>
    <submittedName>
        <fullName evidence="5">Crp/Fnr family transcriptional regulator</fullName>
    </submittedName>
</protein>
<dbReference type="Gene3D" id="2.60.120.10">
    <property type="entry name" value="Jelly Rolls"/>
    <property type="match status" value="1"/>
</dbReference>
<dbReference type="InterPro" id="IPR012318">
    <property type="entry name" value="HTH_CRP"/>
</dbReference>
<dbReference type="Pfam" id="PF00027">
    <property type="entry name" value="cNMP_binding"/>
    <property type="match status" value="1"/>
</dbReference>
<name>A0A4Q2RH44_9HYPH</name>
<keyword evidence="1" id="KW-0805">Transcription regulation</keyword>
<dbReference type="InterPro" id="IPR000595">
    <property type="entry name" value="cNMP-bd_dom"/>
</dbReference>
<dbReference type="InterPro" id="IPR050397">
    <property type="entry name" value="Env_Response_Regulators"/>
</dbReference>
<dbReference type="SMART" id="SM00419">
    <property type="entry name" value="HTH_CRP"/>
    <property type="match status" value="1"/>
</dbReference>
<organism evidence="5 6">
    <name type="scientific">Lichenibacterium ramalinae</name>
    <dbReference type="NCBI Taxonomy" id="2316527"/>
    <lineage>
        <taxon>Bacteria</taxon>
        <taxon>Pseudomonadati</taxon>
        <taxon>Pseudomonadota</taxon>
        <taxon>Alphaproteobacteria</taxon>
        <taxon>Hyphomicrobiales</taxon>
        <taxon>Lichenihabitantaceae</taxon>
        <taxon>Lichenibacterium</taxon>
    </lineage>
</organism>
<dbReference type="PANTHER" id="PTHR24567">
    <property type="entry name" value="CRP FAMILY TRANSCRIPTIONAL REGULATORY PROTEIN"/>
    <property type="match status" value="1"/>
</dbReference>
<gene>
    <name evidence="5" type="ORF">D3272_01340</name>
</gene>
<sequence>MQDRFMADQFGRKLQVYGPMPDADVADLAALAADAVCVGPDCDMVREGDPCDSVLAVLRGFACRYRLLPGGQRQITAYLIPGDLFGLQDGAMRAATSTIGTLTPCAVAQIPRDAFLDLARRRPAIDRALRLATVTDEAILQEWLVNVGRRTAYQRIGHLLCELLVRMRAIGAAQGHSYDLPLTQYDIGDTTALSVVHVNRTLQQLRGEGLIRWDRRRVDIPNPERLAAASMFDPAYLGLGEAPADSFGDDRLIA</sequence>
<keyword evidence="6" id="KW-1185">Reference proteome</keyword>
<dbReference type="PROSITE" id="PS51063">
    <property type="entry name" value="HTH_CRP_2"/>
    <property type="match status" value="1"/>
</dbReference>
<dbReference type="InterPro" id="IPR018490">
    <property type="entry name" value="cNMP-bd_dom_sf"/>
</dbReference>
<dbReference type="CDD" id="cd00038">
    <property type="entry name" value="CAP_ED"/>
    <property type="match status" value="1"/>
</dbReference>
<dbReference type="Proteomes" id="UP000289411">
    <property type="component" value="Unassembled WGS sequence"/>
</dbReference>
<dbReference type="PANTHER" id="PTHR24567:SF68">
    <property type="entry name" value="DNA-BINDING TRANSCRIPTIONAL DUAL REGULATOR CRP"/>
    <property type="match status" value="1"/>
</dbReference>
<dbReference type="GO" id="GO:0003677">
    <property type="term" value="F:DNA binding"/>
    <property type="evidence" value="ECO:0007669"/>
    <property type="project" value="UniProtKB-KW"/>
</dbReference>
<keyword evidence="3" id="KW-0804">Transcription</keyword>
<proteinExistence type="predicted"/>
<dbReference type="Gene3D" id="1.10.10.10">
    <property type="entry name" value="Winged helix-like DNA-binding domain superfamily/Winged helix DNA-binding domain"/>
    <property type="match status" value="1"/>
</dbReference>
<dbReference type="EMBL" id="QYBC01000001">
    <property type="protein sequence ID" value="RYB07799.1"/>
    <property type="molecule type" value="Genomic_DNA"/>
</dbReference>
<evidence type="ECO:0000313" key="5">
    <source>
        <dbReference type="EMBL" id="RYB07799.1"/>
    </source>
</evidence>
<evidence type="ECO:0000256" key="1">
    <source>
        <dbReference type="ARBA" id="ARBA00023015"/>
    </source>
</evidence>
<dbReference type="GO" id="GO:0005829">
    <property type="term" value="C:cytosol"/>
    <property type="evidence" value="ECO:0007669"/>
    <property type="project" value="TreeGrafter"/>
</dbReference>
<dbReference type="SUPFAM" id="SSF46785">
    <property type="entry name" value="Winged helix' DNA-binding domain"/>
    <property type="match status" value="1"/>
</dbReference>
<keyword evidence="2" id="KW-0238">DNA-binding</keyword>
<dbReference type="InterPro" id="IPR036388">
    <property type="entry name" value="WH-like_DNA-bd_sf"/>
</dbReference>
<reference evidence="5 6" key="2">
    <citation type="submission" date="2019-02" db="EMBL/GenBank/DDBJ databases">
        <title>'Lichenibacterium ramalinii' gen. nov. sp. nov., 'Lichenibacterium minor' gen. nov. sp. nov.</title>
        <authorList>
            <person name="Pankratov T."/>
        </authorList>
    </citation>
    <scope>NUCLEOTIDE SEQUENCE [LARGE SCALE GENOMIC DNA]</scope>
    <source>
        <strain evidence="5 6">RmlP001</strain>
    </source>
</reference>
<dbReference type="OrthoDB" id="7584044at2"/>
<evidence type="ECO:0000256" key="3">
    <source>
        <dbReference type="ARBA" id="ARBA00023163"/>
    </source>
</evidence>
<accession>A0A4Q2RH44</accession>
<dbReference type="AlphaFoldDB" id="A0A4Q2RH44"/>
<dbReference type="Pfam" id="PF13545">
    <property type="entry name" value="HTH_Crp_2"/>
    <property type="match status" value="1"/>
</dbReference>
<dbReference type="SUPFAM" id="SSF51206">
    <property type="entry name" value="cAMP-binding domain-like"/>
    <property type="match status" value="1"/>
</dbReference>
<reference evidence="5 6" key="1">
    <citation type="submission" date="2018-09" db="EMBL/GenBank/DDBJ databases">
        <authorList>
            <person name="Grouzdev D.S."/>
            <person name="Krutkina M.S."/>
        </authorList>
    </citation>
    <scope>NUCLEOTIDE SEQUENCE [LARGE SCALE GENOMIC DNA]</scope>
    <source>
        <strain evidence="5 6">RmlP001</strain>
    </source>
</reference>
<dbReference type="InterPro" id="IPR014710">
    <property type="entry name" value="RmlC-like_jellyroll"/>
</dbReference>
<comment type="caution">
    <text evidence="5">The sequence shown here is derived from an EMBL/GenBank/DDBJ whole genome shotgun (WGS) entry which is preliminary data.</text>
</comment>
<feature type="domain" description="HTH crp-type" evidence="4">
    <location>
        <begin position="150"/>
        <end position="224"/>
    </location>
</feature>
<dbReference type="SMART" id="SM00100">
    <property type="entry name" value="cNMP"/>
    <property type="match status" value="1"/>
</dbReference>
<dbReference type="GO" id="GO:0003700">
    <property type="term" value="F:DNA-binding transcription factor activity"/>
    <property type="evidence" value="ECO:0007669"/>
    <property type="project" value="TreeGrafter"/>
</dbReference>
<evidence type="ECO:0000259" key="4">
    <source>
        <dbReference type="PROSITE" id="PS51063"/>
    </source>
</evidence>
<evidence type="ECO:0000313" key="6">
    <source>
        <dbReference type="Proteomes" id="UP000289411"/>
    </source>
</evidence>
<evidence type="ECO:0000256" key="2">
    <source>
        <dbReference type="ARBA" id="ARBA00023125"/>
    </source>
</evidence>
<dbReference type="InterPro" id="IPR036390">
    <property type="entry name" value="WH_DNA-bd_sf"/>
</dbReference>